<sequence>MRKNALLYGGIVLIIVAFAGLYFGYSLQGTTAKGEGPDLKWLWTTFALQLLAGICFVWQHAVQNRDKKSGSK</sequence>
<accession>A0A1Q2KUE8</accession>
<protein>
    <submittedName>
        <fullName evidence="2">Uncharacterized protein</fullName>
    </submittedName>
</protein>
<evidence type="ECO:0000313" key="2">
    <source>
        <dbReference type="EMBL" id="AQQ51830.1"/>
    </source>
</evidence>
<keyword evidence="3" id="KW-1185">Reference proteome</keyword>
<feature type="transmembrane region" description="Helical" evidence="1">
    <location>
        <begin position="5"/>
        <end position="25"/>
    </location>
</feature>
<keyword evidence="1" id="KW-0472">Membrane</keyword>
<reference evidence="2 3" key="1">
    <citation type="submission" date="2017-02" db="EMBL/GenBank/DDBJ databases">
        <title>The complete genomic sequence of a novel cold adapted crude oil-degrading bacterium Planococcus qaidamina Y42.</title>
        <authorList>
            <person name="Yang R."/>
        </authorList>
    </citation>
    <scope>NUCLEOTIDE SEQUENCE [LARGE SCALE GENOMIC DNA]</scope>
    <source>
        <strain evidence="2 3">Y42</strain>
    </source>
</reference>
<dbReference type="AlphaFoldDB" id="A0A1Q2KUE8"/>
<name>A0A1Q2KUE8_9BACL</name>
<keyword evidence="1" id="KW-1133">Transmembrane helix</keyword>
<feature type="transmembrane region" description="Helical" evidence="1">
    <location>
        <begin position="41"/>
        <end position="62"/>
    </location>
</feature>
<dbReference type="OrthoDB" id="2903273at2"/>
<dbReference type="KEGG" id="pmar:B0X71_00980"/>
<proteinExistence type="predicted"/>
<evidence type="ECO:0000313" key="3">
    <source>
        <dbReference type="Proteomes" id="UP000188184"/>
    </source>
</evidence>
<dbReference type="Proteomes" id="UP000188184">
    <property type="component" value="Chromosome"/>
</dbReference>
<gene>
    <name evidence="2" type="ORF">B0X71_00980</name>
</gene>
<evidence type="ECO:0000256" key="1">
    <source>
        <dbReference type="SAM" id="Phobius"/>
    </source>
</evidence>
<organism evidence="2 3">
    <name type="scientific">Planococcus lenghuensis</name>
    <dbReference type="NCBI Taxonomy" id="2213202"/>
    <lineage>
        <taxon>Bacteria</taxon>
        <taxon>Bacillati</taxon>
        <taxon>Bacillota</taxon>
        <taxon>Bacilli</taxon>
        <taxon>Bacillales</taxon>
        <taxon>Caryophanaceae</taxon>
        <taxon>Planococcus</taxon>
    </lineage>
</organism>
<dbReference type="RefSeq" id="WP_077587701.1">
    <property type="nucleotide sequence ID" value="NZ_CP019640.1"/>
</dbReference>
<dbReference type="EMBL" id="CP019640">
    <property type="protein sequence ID" value="AQQ51830.1"/>
    <property type="molecule type" value="Genomic_DNA"/>
</dbReference>
<keyword evidence="1" id="KW-0812">Transmembrane</keyword>